<gene>
    <name evidence="1" type="ORF">BN53_01190</name>
</gene>
<keyword evidence="2" id="KW-1185">Reference proteome</keyword>
<dbReference type="EMBL" id="CAKD01000010">
    <property type="protein sequence ID" value="CCI84727.1"/>
    <property type="molecule type" value="Genomic_DNA"/>
</dbReference>
<name>I7IYU7_9LACO</name>
<dbReference type="STRING" id="1423790.BN53_01190"/>
<protein>
    <submittedName>
        <fullName evidence="1">Putative transcriptional regulator</fullName>
    </submittedName>
</protein>
<dbReference type="Proteomes" id="UP000009311">
    <property type="component" value="Unassembled WGS sequence"/>
</dbReference>
<dbReference type="RefSeq" id="WP_009559281.1">
    <property type="nucleotide sequence ID" value="NZ_AYZN01000006.1"/>
</dbReference>
<dbReference type="AlphaFoldDB" id="I7IYU7"/>
<proteinExistence type="predicted"/>
<dbReference type="PATRIC" id="fig|1423790.3.peg.1641"/>
<accession>I7IYU7</accession>
<sequence>MEIYQALKAVAEVLGTTTDYLNGSNDLVHPYPDVSSIPIDDDKPYSYRGYHVPDKYLEIVKSLMDYDIGKGVADDVKD</sequence>
<evidence type="ECO:0000313" key="1">
    <source>
        <dbReference type="EMBL" id="CCI84727.1"/>
    </source>
</evidence>
<organism evidence="1 2">
    <name type="scientific">Lactobacillus pasteurii DSM 23907 = CRBIP 24.76</name>
    <dbReference type="NCBI Taxonomy" id="1423790"/>
    <lineage>
        <taxon>Bacteria</taxon>
        <taxon>Bacillati</taxon>
        <taxon>Bacillota</taxon>
        <taxon>Bacilli</taxon>
        <taxon>Lactobacillales</taxon>
        <taxon>Lactobacillaceae</taxon>
        <taxon>Lactobacillus</taxon>
    </lineage>
</organism>
<evidence type="ECO:0000313" key="2">
    <source>
        <dbReference type="Proteomes" id="UP000009311"/>
    </source>
</evidence>
<comment type="caution">
    <text evidence="1">The sequence shown here is derived from an EMBL/GenBank/DDBJ whole genome shotgun (WGS) entry which is preliminary data.</text>
</comment>
<reference evidence="1 2" key="1">
    <citation type="submission" date="2012-06" db="EMBL/GenBank/DDBJ databases">
        <title>Draft Genome Sequence of Lactobacillus pasteurii CRBIP 24.76T.</title>
        <authorList>
            <person name="Cousin S."/>
            <person name="Bouchier C."/>
            <person name="Loux V."/>
            <person name="Ma L."/>
            <person name="Creno S."/>
            <person name="Bizet C."/>
            <person name="Clermont D."/>
        </authorList>
    </citation>
    <scope>NUCLEOTIDE SEQUENCE [LARGE SCALE GENOMIC DNA]</scope>
    <source>
        <strain evidence="2">CRBIP 24.76T</strain>
    </source>
</reference>